<reference evidence="3 4" key="1">
    <citation type="submission" date="2014-04" db="EMBL/GenBank/DDBJ databases">
        <authorList>
            <consortium name="DOE Joint Genome Institute"/>
            <person name="Kuo A."/>
            <person name="Ruytinx J."/>
            <person name="Rineau F."/>
            <person name="Colpaert J."/>
            <person name="Kohler A."/>
            <person name="Nagy L.G."/>
            <person name="Floudas D."/>
            <person name="Copeland A."/>
            <person name="Barry K.W."/>
            <person name="Cichocki N."/>
            <person name="Veneault-Fourrey C."/>
            <person name="LaButti K."/>
            <person name="Lindquist E.A."/>
            <person name="Lipzen A."/>
            <person name="Lundell T."/>
            <person name="Morin E."/>
            <person name="Murat C."/>
            <person name="Sun H."/>
            <person name="Tunlid A."/>
            <person name="Henrissat B."/>
            <person name="Grigoriev I.V."/>
            <person name="Hibbett D.S."/>
            <person name="Martin F."/>
            <person name="Nordberg H.P."/>
            <person name="Cantor M.N."/>
            <person name="Hua S.X."/>
        </authorList>
    </citation>
    <scope>NUCLEOTIDE SEQUENCE [LARGE SCALE GENOMIC DNA]</scope>
    <source>
        <strain evidence="3 4">UH-Slu-Lm8-n1</strain>
    </source>
</reference>
<evidence type="ECO:0000256" key="2">
    <source>
        <dbReference type="SAM" id="SignalP"/>
    </source>
</evidence>
<dbReference type="EMBL" id="KN835208">
    <property type="protein sequence ID" value="KIK43628.1"/>
    <property type="molecule type" value="Genomic_DNA"/>
</dbReference>
<dbReference type="HOGENOM" id="CLU_1750902_0_0_1"/>
<keyword evidence="4" id="KW-1185">Reference proteome</keyword>
<keyword evidence="1" id="KW-0812">Transmembrane</keyword>
<feature type="signal peptide" evidence="2">
    <location>
        <begin position="1"/>
        <end position="18"/>
    </location>
</feature>
<dbReference type="Proteomes" id="UP000054485">
    <property type="component" value="Unassembled WGS sequence"/>
</dbReference>
<keyword evidence="1" id="KW-0472">Membrane</keyword>
<evidence type="ECO:0000313" key="3">
    <source>
        <dbReference type="EMBL" id="KIK43628.1"/>
    </source>
</evidence>
<name>A0A0D0BK55_9AGAM</name>
<dbReference type="InParanoid" id="A0A0D0BK55"/>
<gene>
    <name evidence="3" type="ORF">CY34DRAFT_692717</name>
</gene>
<proteinExistence type="predicted"/>
<keyword evidence="1" id="KW-1133">Transmembrane helix</keyword>
<accession>A0A0D0BK55</accession>
<evidence type="ECO:0008006" key="5">
    <source>
        <dbReference type="Google" id="ProtNLM"/>
    </source>
</evidence>
<dbReference type="AlphaFoldDB" id="A0A0D0BK55"/>
<sequence length="149" mass="15767">MLFVFILLAVSSSSIVLMRRFVAPTICGSEVHFAGIRVRATAQHLASPRTPSLLSLEIPHLLAVESFVALAVASGGHCQTGKTQSCQNSSSYLALFPSMLMWLAALFSTVVLSLSLVLPPIRSLCAAATINEFASLPLPVGCSPIDVKL</sequence>
<feature type="chain" id="PRO_5002224706" description="Secreted protein" evidence="2">
    <location>
        <begin position="19"/>
        <end position="149"/>
    </location>
</feature>
<evidence type="ECO:0000256" key="1">
    <source>
        <dbReference type="SAM" id="Phobius"/>
    </source>
</evidence>
<organism evidence="3 4">
    <name type="scientific">Suillus luteus UH-Slu-Lm8-n1</name>
    <dbReference type="NCBI Taxonomy" id="930992"/>
    <lineage>
        <taxon>Eukaryota</taxon>
        <taxon>Fungi</taxon>
        <taxon>Dikarya</taxon>
        <taxon>Basidiomycota</taxon>
        <taxon>Agaricomycotina</taxon>
        <taxon>Agaricomycetes</taxon>
        <taxon>Agaricomycetidae</taxon>
        <taxon>Boletales</taxon>
        <taxon>Suillineae</taxon>
        <taxon>Suillaceae</taxon>
        <taxon>Suillus</taxon>
    </lineage>
</organism>
<reference evidence="4" key="2">
    <citation type="submission" date="2015-01" db="EMBL/GenBank/DDBJ databases">
        <title>Evolutionary Origins and Diversification of the Mycorrhizal Mutualists.</title>
        <authorList>
            <consortium name="DOE Joint Genome Institute"/>
            <consortium name="Mycorrhizal Genomics Consortium"/>
            <person name="Kohler A."/>
            <person name="Kuo A."/>
            <person name="Nagy L.G."/>
            <person name="Floudas D."/>
            <person name="Copeland A."/>
            <person name="Barry K.W."/>
            <person name="Cichocki N."/>
            <person name="Veneault-Fourrey C."/>
            <person name="LaButti K."/>
            <person name="Lindquist E.A."/>
            <person name="Lipzen A."/>
            <person name="Lundell T."/>
            <person name="Morin E."/>
            <person name="Murat C."/>
            <person name="Riley R."/>
            <person name="Ohm R."/>
            <person name="Sun H."/>
            <person name="Tunlid A."/>
            <person name="Henrissat B."/>
            <person name="Grigoriev I.V."/>
            <person name="Hibbett D.S."/>
            <person name="Martin F."/>
        </authorList>
    </citation>
    <scope>NUCLEOTIDE SEQUENCE [LARGE SCALE GENOMIC DNA]</scope>
    <source>
        <strain evidence="4">UH-Slu-Lm8-n1</strain>
    </source>
</reference>
<evidence type="ECO:0000313" key="4">
    <source>
        <dbReference type="Proteomes" id="UP000054485"/>
    </source>
</evidence>
<keyword evidence="2" id="KW-0732">Signal</keyword>
<protein>
    <recommendedName>
        <fullName evidence="5">Secreted protein</fullName>
    </recommendedName>
</protein>
<feature type="transmembrane region" description="Helical" evidence="1">
    <location>
        <begin position="92"/>
        <end position="118"/>
    </location>
</feature>